<keyword evidence="3" id="KW-0862">Zinc</keyword>
<protein>
    <submittedName>
        <fullName evidence="6">Uncharacterized protein</fullName>
    </submittedName>
</protein>
<keyword evidence="4" id="KW-0968">Cytoplasmic vesicle</keyword>
<sequence length="116" mass="12225">MISILVSFVLALLGFGIGLSENVLSVLGFGMEATLDGISSALVMWRFKTGKKRNFTDAEAAALAKEARDARRERNSSVGIGATFVASSCMLSFSAAGRPKCSRSLTPSKGLAYVKS</sequence>
<dbReference type="GO" id="GO:0016020">
    <property type="term" value="C:membrane"/>
    <property type="evidence" value="ECO:0007669"/>
    <property type="project" value="TreeGrafter"/>
</dbReference>
<dbReference type="GO" id="GO:0012505">
    <property type="term" value="C:endomembrane system"/>
    <property type="evidence" value="ECO:0007669"/>
    <property type="project" value="UniProtKB-SubCell"/>
</dbReference>
<comment type="subcellular location">
    <subcellularLocation>
        <location evidence="2">Cytoplasmic vesicle</location>
    </subcellularLocation>
    <subcellularLocation>
        <location evidence="1">Endomembrane system</location>
        <topology evidence="1">Multi-pass membrane protein</topology>
    </subcellularLocation>
</comment>
<reference evidence="6" key="1">
    <citation type="submission" date="2023-08" db="EMBL/GenBank/DDBJ databases">
        <authorList>
            <person name="Chen Y."/>
            <person name="Shah S."/>
            <person name="Dougan E. K."/>
            <person name="Thang M."/>
            <person name="Chan C."/>
        </authorList>
    </citation>
    <scope>NUCLEOTIDE SEQUENCE</scope>
</reference>
<dbReference type="Proteomes" id="UP001178507">
    <property type="component" value="Unassembled WGS sequence"/>
</dbReference>
<name>A0AA36IDL1_9DINO</name>
<evidence type="ECO:0000256" key="1">
    <source>
        <dbReference type="ARBA" id="ARBA00004127"/>
    </source>
</evidence>
<evidence type="ECO:0000313" key="6">
    <source>
        <dbReference type="EMBL" id="CAJ1384791.1"/>
    </source>
</evidence>
<evidence type="ECO:0000256" key="5">
    <source>
        <dbReference type="SAM" id="SignalP"/>
    </source>
</evidence>
<keyword evidence="7" id="KW-1185">Reference proteome</keyword>
<dbReference type="PANTHER" id="PTHR31937:SF2">
    <property type="entry name" value="TRANSMEMBRANE PROTEIN 163"/>
    <property type="match status" value="1"/>
</dbReference>
<feature type="signal peptide" evidence="5">
    <location>
        <begin position="1"/>
        <end position="20"/>
    </location>
</feature>
<dbReference type="PANTHER" id="PTHR31937">
    <property type="entry name" value="TRANSMEMBRANE PROTEIN 163"/>
    <property type="match status" value="1"/>
</dbReference>
<comment type="caution">
    <text evidence="6">The sequence shown here is derived from an EMBL/GenBank/DDBJ whole genome shotgun (WGS) entry which is preliminary data.</text>
</comment>
<dbReference type="InterPro" id="IPR026765">
    <property type="entry name" value="Tmem163"/>
</dbReference>
<dbReference type="EMBL" id="CAUJNA010001154">
    <property type="protein sequence ID" value="CAJ1384791.1"/>
    <property type="molecule type" value="Genomic_DNA"/>
</dbReference>
<proteinExistence type="predicted"/>
<keyword evidence="5" id="KW-0732">Signal</keyword>
<accession>A0AA36IDL1</accession>
<feature type="chain" id="PRO_5041215196" evidence="5">
    <location>
        <begin position="21"/>
        <end position="116"/>
    </location>
</feature>
<evidence type="ECO:0000313" key="7">
    <source>
        <dbReference type="Proteomes" id="UP001178507"/>
    </source>
</evidence>
<evidence type="ECO:0000256" key="2">
    <source>
        <dbReference type="ARBA" id="ARBA00004541"/>
    </source>
</evidence>
<organism evidence="6 7">
    <name type="scientific">Effrenium voratum</name>
    <dbReference type="NCBI Taxonomy" id="2562239"/>
    <lineage>
        <taxon>Eukaryota</taxon>
        <taxon>Sar</taxon>
        <taxon>Alveolata</taxon>
        <taxon>Dinophyceae</taxon>
        <taxon>Suessiales</taxon>
        <taxon>Symbiodiniaceae</taxon>
        <taxon>Effrenium</taxon>
    </lineage>
</organism>
<dbReference type="GO" id="GO:0031410">
    <property type="term" value="C:cytoplasmic vesicle"/>
    <property type="evidence" value="ECO:0007669"/>
    <property type="project" value="UniProtKB-SubCell"/>
</dbReference>
<gene>
    <name evidence="6" type="ORF">EVOR1521_LOCUS11577</name>
</gene>
<evidence type="ECO:0000256" key="3">
    <source>
        <dbReference type="ARBA" id="ARBA00022833"/>
    </source>
</evidence>
<dbReference type="AlphaFoldDB" id="A0AA36IDL1"/>
<evidence type="ECO:0000256" key="4">
    <source>
        <dbReference type="ARBA" id="ARBA00023329"/>
    </source>
</evidence>